<organism evidence="1 2">
    <name type="scientific">Klebsormidium nitens</name>
    <name type="common">Green alga</name>
    <name type="synonym">Ulothrix nitens</name>
    <dbReference type="NCBI Taxonomy" id="105231"/>
    <lineage>
        <taxon>Eukaryota</taxon>
        <taxon>Viridiplantae</taxon>
        <taxon>Streptophyta</taxon>
        <taxon>Klebsormidiophyceae</taxon>
        <taxon>Klebsormidiales</taxon>
        <taxon>Klebsormidiaceae</taxon>
        <taxon>Klebsormidium</taxon>
    </lineage>
</organism>
<dbReference type="Gene3D" id="1.50.10.20">
    <property type="match status" value="1"/>
</dbReference>
<evidence type="ECO:0000313" key="2">
    <source>
        <dbReference type="Proteomes" id="UP000054558"/>
    </source>
</evidence>
<dbReference type="AlphaFoldDB" id="A0A1Y1I4B7"/>
<name>A0A1Y1I4B7_KLENI</name>
<reference evidence="1 2" key="1">
    <citation type="journal article" date="2014" name="Nat. Commun.">
        <title>Klebsormidium flaccidum genome reveals primary factors for plant terrestrial adaptation.</title>
        <authorList>
            <person name="Hori K."/>
            <person name="Maruyama F."/>
            <person name="Fujisawa T."/>
            <person name="Togashi T."/>
            <person name="Yamamoto N."/>
            <person name="Seo M."/>
            <person name="Sato S."/>
            <person name="Yamada T."/>
            <person name="Mori H."/>
            <person name="Tajima N."/>
            <person name="Moriyama T."/>
            <person name="Ikeuchi M."/>
            <person name="Watanabe M."/>
            <person name="Wada H."/>
            <person name="Kobayashi K."/>
            <person name="Saito M."/>
            <person name="Masuda T."/>
            <person name="Sasaki-Sekimoto Y."/>
            <person name="Mashiguchi K."/>
            <person name="Awai K."/>
            <person name="Shimojima M."/>
            <person name="Masuda S."/>
            <person name="Iwai M."/>
            <person name="Nobusawa T."/>
            <person name="Narise T."/>
            <person name="Kondo S."/>
            <person name="Saito H."/>
            <person name="Sato R."/>
            <person name="Murakawa M."/>
            <person name="Ihara Y."/>
            <person name="Oshima-Yamada Y."/>
            <person name="Ohtaka K."/>
            <person name="Satoh M."/>
            <person name="Sonobe K."/>
            <person name="Ishii M."/>
            <person name="Ohtani R."/>
            <person name="Kanamori-Sato M."/>
            <person name="Honoki R."/>
            <person name="Miyazaki D."/>
            <person name="Mochizuki H."/>
            <person name="Umetsu J."/>
            <person name="Higashi K."/>
            <person name="Shibata D."/>
            <person name="Kamiya Y."/>
            <person name="Sato N."/>
            <person name="Nakamura Y."/>
            <person name="Tabata S."/>
            <person name="Ida S."/>
            <person name="Kurokawa K."/>
            <person name="Ohta H."/>
        </authorList>
    </citation>
    <scope>NUCLEOTIDE SEQUENCE [LARGE SCALE GENOMIC DNA]</scope>
    <source>
        <strain evidence="1 2">NIES-2285</strain>
    </source>
</reference>
<gene>
    <name evidence="1" type="ORF">KFL_002540180</name>
</gene>
<keyword evidence="2" id="KW-1185">Reference proteome</keyword>
<dbReference type="EMBL" id="DF237203">
    <property type="protein sequence ID" value="GAQ85784.1"/>
    <property type="molecule type" value="Genomic_DNA"/>
</dbReference>
<dbReference type="InterPro" id="IPR008928">
    <property type="entry name" value="6-hairpin_glycosidase_sf"/>
</dbReference>
<proteinExistence type="predicted"/>
<dbReference type="GO" id="GO:0005975">
    <property type="term" value="P:carbohydrate metabolic process"/>
    <property type="evidence" value="ECO:0007669"/>
    <property type="project" value="InterPro"/>
</dbReference>
<dbReference type="OMA" id="WVEGTAQ"/>
<dbReference type="Proteomes" id="UP000054558">
    <property type="component" value="Unassembled WGS sequence"/>
</dbReference>
<evidence type="ECO:0000313" key="1">
    <source>
        <dbReference type="EMBL" id="GAQ85784.1"/>
    </source>
</evidence>
<accession>A0A1Y1I4B7</accession>
<dbReference type="SUPFAM" id="SSF48208">
    <property type="entry name" value="Six-hairpin glycosidases"/>
    <property type="match status" value="1"/>
</dbReference>
<protein>
    <submittedName>
        <fullName evidence="1">Uncharacterized protein</fullName>
    </submittedName>
</protein>
<sequence>MAGAQAFPRQPQSWTPPAAILDGIDIFLMQQASQFVLSGPRYVTTYRVPAEQGNMAFRADTYDTAIAAIYLLERKQVALATNLVDGLYAAMMHDPVGDGRIVAATWANSLLGQGGDFSTTIFPGAGLSDTGNMCWAAIAMARAFHYTGRAHYLHGARTIGDWVVKHTAVADEWGGFSGGYEEGGAKRPWRSVEHNTDAFALFRLLRQVTGEARWEEHMLAAQALVRRCFIDGPDGTAHFCTGTGVGPVLNEDVIPTDCQTWTALSGIALDVRNACLRYVVANHQTTSGDFVGMRFSSTGREVQNENTAGAALALGEAGWSEGRALLASLQDQIRRAPGTDGLGVVATPAAECWTGAGLGWSYFNWPHSAASTWTGLALLAAGTGLADNPNPFSELRSQPGRFGSE</sequence>